<comment type="caution">
    <text evidence="1">The sequence shown here is derived from an EMBL/GenBank/DDBJ whole genome shotgun (WGS) entry which is preliminary data.</text>
</comment>
<dbReference type="EMBL" id="JAUZVV010000002">
    <property type="protein sequence ID" value="MDT3318025.1"/>
    <property type="molecule type" value="Genomic_DNA"/>
</dbReference>
<protein>
    <submittedName>
        <fullName evidence="1">Uncharacterized protein</fullName>
    </submittedName>
</protein>
<dbReference type="Proteomes" id="UP001251849">
    <property type="component" value="Unassembled WGS sequence"/>
</dbReference>
<accession>A0ABU3GDY8</accession>
<evidence type="ECO:0000313" key="2">
    <source>
        <dbReference type="Proteomes" id="UP001251849"/>
    </source>
</evidence>
<name>A0ABU3GDY8_9MICO</name>
<keyword evidence="2" id="KW-1185">Reference proteome</keyword>
<sequence>MGKNTMNESLSDAVIAYLAKGRSPFPRADEDAVAPDAAPGTREALVAEVRAIVEECMGVPVDWSSMSLQEGGRHAQATMADRHPDLSPAALEALYWAFTYNWR</sequence>
<reference evidence="1 2" key="1">
    <citation type="submission" date="2023-08" db="EMBL/GenBank/DDBJ databases">
        <title>Microbacterium aquilitoris sp. nov. and Microbacterium gwkjibeachense sp. nov., isolated from beach.</title>
        <authorList>
            <person name="Lee S.D."/>
            <person name="Yang H."/>
            <person name="Kim I."/>
        </authorList>
    </citation>
    <scope>NUCLEOTIDE SEQUENCE [LARGE SCALE GENOMIC DNA]</scope>
    <source>
        <strain evidence="1 2">KSW4-11</strain>
    </source>
</reference>
<organism evidence="1 2">
    <name type="scientific">Microbacterium gawkjiense</name>
    <dbReference type="NCBI Taxonomy" id="3067309"/>
    <lineage>
        <taxon>Bacteria</taxon>
        <taxon>Bacillati</taxon>
        <taxon>Actinomycetota</taxon>
        <taxon>Actinomycetes</taxon>
        <taxon>Micrococcales</taxon>
        <taxon>Microbacteriaceae</taxon>
        <taxon>Microbacterium</taxon>
    </lineage>
</organism>
<evidence type="ECO:0000313" key="1">
    <source>
        <dbReference type="EMBL" id="MDT3318025.1"/>
    </source>
</evidence>
<dbReference type="RefSeq" id="WP_311863128.1">
    <property type="nucleotide sequence ID" value="NZ_JAUZVV010000002.1"/>
</dbReference>
<proteinExistence type="predicted"/>
<gene>
    <name evidence="1" type="ORF">Q9S71_14445</name>
</gene>